<accession>A0AAD4JEL5</accession>
<comment type="caution">
    <text evidence="2">The sequence shown here is derived from an EMBL/GenBank/DDBJ whole genome shotgun (WGS) entry which is preliminary data.</text>
</comment>
<dbReference type="InterPro" id="IPR018289">
    <property type="entry name" value="MULE_transposase_dom"/>
</dbReference>
<proteinExistence type="predicted"/>
<dbReference type="EMBL" id="SDAM02000071">
    <property type="protein sequence ID" value="KAH6832400.1"/>
    <property type="molecule type" value="Genomic_DNA"/>
</dbReference>
<evidence type="ECO:0000313" key="3">
    <source>
        <dbReference type="Proteomes" id="UP001190926"/>
    </source>
</evidence>
<dbReference type="PANTHER" id="PTHR47718:SF17">
    <property type="entry name" value="PROTEIN FAR1-RELATED SEQUENCE 5-LIKE"/>
    <property type="match status" value="1"/>
</dbReference>
<protein>
    <recommendedName>
        <fullName evidence="1">MULE transposase domain-containing protein</fullName>
    </recommendedName>
</protein>
<organism evidence="2 3">
    <name type="scientific">Perilla frutescens var. hirtella</name>
    <name type="common">Perilla citriodora</name>
    <name type="synonym">Perilla setoyensis</name>
    <dbReference type="NCBI Taxonomy" id="608512"/>
    <lineage>
        <taxon>Eukaryota</taxon>
        <taxon>Viridiplantae</taxon>
        <taxon>Streptophyta</taxon>
        <taxon>Embryophyta</taxon>
        <taxon>Tracheophyta</taxon>
        <taxon>Spermatophyta</taxon>
        <taxon>Magnoliopsida</taxon>
        <taxon>eudicotyledons</taxon>
        <taxon>Gunneridae</taxon>
        <taxon>Pentapetalae</taxon>
        <taxon>asterids</taxon>
        <taxon>lamiids</taxon>
        <taxon>Lamiales</taxon>
        <taxon>Lamiaceae</taxon>
        <taxon>Nepetoideae</taxon>
        <taxon>Elsholtzieae</taxon>
        <taxon>Perilla</taxon>
    </lineage>
</organism>
<dbReference type="PANTHER" id="PTHR47718">
    <property type="entry name" value="OS01G0519700 PROTEIN"/>
    <property type="match status" value="1"/>
</dbReference>
<gene>
    <name evidence="2" type="ORF">C2S53_007260</name>
</gene>
<evidence type="ECO:0000313" key="2">
    <source>
        <dbReference type="EMBL" id="KAH6832400.1"/>
    </source>
</evidence>
<sequence>MGEQPIIIHENSGDKHEERIAEKEQNDIVADNELDIVILDKSGNEHHEHTDENGQSITLIERVNTFDLSDSLIGFKRKSFKEMYELYCLHAREVFKKSMKLKCPITIFTDQDHAITNAIRKVFPEARYRLCIWHLYQNAISHFRRSKGNKNFNDTFQRYLSGCINKEEFEECWASMISVYGLQDNSWFTRLYNLREK</sequence>
<keyword evidence="3" id="KW-1185">Reference proteome</keyword>
<feature type="domain" description="MULE transposase" evidence="1">
    <location>
        <begin position="81"/>
        <end position="138"/>
    </location>
</feature>
<name>A0AAD4JEL5_PERFH</name>
<dbReference type="Pfam" id="PF10551">
    <property type="entry name" value="MULE"/>
    <property type="match status" value="1"/>
</dbReference>
<dbReference type="Proteomes" id="UP001190926">
    <property type="component" value="Unassembled WGS sequence"/>
</dbReference>
<reference evidence="2 3" key="1">
    <citation type="journal article" date="2021" name="Nat. Commun.">
        <title>Incipient diploidization of the medicinal plant Perilla within 10,000 years.</title>
        <authorList>
            <person name="Zhang Y."/>
            <person name="Shen Q."/>
            <person name="Leng L."/>
            <person name="Zhang D."/>
            <person name="Chen S."/>
            <person name="Shi Y."/>
            <person name="Ning Z."/>
            <person name="Chen S."/>
        </authorList>
    </citation>
    <scope>NUCLEOTIDE SEQUENCE [LARGE SCALE GENOMIC DNA]</scope>
    <source>
        <strain evidence="3">cv. PC099</strain>
    </source>
</reference>
<evidence type="ECO:0000259" key="1">
    <source>
        <dbReference type="Pfam" id="PF10551"/>
    </source>
</evidence>
<dbReference type="AlphaFoldDB" id="A0AAD4JEL5"/>